<dbReference type="NCBIfam" id="TIGR01784">
    <property type="entry name" value="T_den_put_tspse"/>
    <property type="match status" value="1"/>
</dbReference>
<dbReference type="HOGENOM" id="CLU_069065_0_0_3"/>
<dbReference type="OrthoDB" id="468313at2"/>
<organism evidence="2 3">
    <name type="scientific">Moorena producens 3L</name>
    <dbReference type="NCBI Taxonomy" id="489825"/>
    <lineage>
        <taxon>Bacteria</taxon>
        <taxon>Bacillati</taxon>
        <taxon>Cyanobacteriota</taxon>
        <taxon>Cyanophyceae</taxon>
        <taxon>Coleofasciculales</taxon>
        <taxon>Coleofasciculaceae</taxon>
        <taxon>Moorena</taxon>
    </lineage>
</organism>
<dbReference type="PANTHER" id="PTHR35586">
    <property type="entry name" value="SLL1691 PROTEIN"/>
    <property type="match status" value="1"/>
</dbReference>
<reference evidence="3" key="1">
    <citation type="journal article" date="2011" name="Proc. Natl. Acad. Sci. U.S.A.">
        <title>Genomic insights into the physiology and ecology of the marine filamentous cyanobacterium Lyngbya majuscula.</title>
        <authorList>
            <person name="Jones A.C."/>
            <person name="Monroe E.A."/>
            <person name="Podell S."/>
            <person name="Hess W.R."/>
            <person name="Klages S."/>
            <person name="Esquenazi E."/>
            <person name="Niessen S."/>
            <person name="Hoover H."/>
            <person name="Rothmann M."/>
            <person name="Lasken R.S."/>
            <person name="Yates J.R.III."/>
            <person name="Reinhardt R."/>
            <person name="Kube M."/>
            <person name="Burkart M.D."/>
            <person name="Allen E.E."/>
            <person name="Dorrestein P.C."/>
            <person name="Gerwick W.H."/>
            <person name="Gerwick L."/>
        </authorList>
    </citation>
    <scope>NUCLEOTIDE SEQUENCE [LARGE SCALE GENOMIC DNA]</scope>
    <source>
        <strain evidence="3">3L</strain>
    </source>
</reference>
<dbReference type="Pfam" id="PF11103">
    <property type="entry name" value="DUF2887"/>
    <property type="match status" value="1"/>
</dbReference>
<evidence type="ECO:0000313" key="2">
    <source>
        <dbReference type="EMBL" id="EGJ33166.1"/>
    </source>
</evidence>
<evidence type="ECO:0000313" key="3">
    <source>
        <dbReference type="Proteomes" id="UP000003959"/>
    </source>
</evidence>
<dbReference type="Proteomes" id="UP000003959">
    <property type="component" value="Unassembled WGS sequence"/>
</dbReference>
<keyword evidence="1" id="KW-0175">Coiled coil</keyword>
<sequence>MKTDTIFYRLFQSFPSIFFELINHSPTEAQAYQFASVEVKQLAFRIDGVFLPTTTTAQSPIYFVEVQFQRDSEFYSRFFTEIFIYLNKNKISNDWRGVVIYPSRNVDKGATQQYLELLDSPRVSRIYLDELAETPAPSVGIATVQLIVTEEDTAIALAQDLIQRTTEEVDNERQKRELLQLIETILVYKLPLLSRREIEAMFSLSDLRQTKVYQEAKAEGRLEGIQEGIQEGEIQGKLKSIPRLLALGLTVEQVAQALELEVEQVTQVVQQSTDP</sequence>
<name>F4XQF9_9CYAN</name>
<proteinExistence type="predicted"/>
<accession>F4XQF9</accession>
<feature type="coiled-coil region" evidence="1">
    <location>
        <begin position="155"/>
        <end position="182"/>
    </location>
</feature>
<dbReference type="RefSeq" id="WP_008182810.1">
    <property type="nucleotide sequence ID" value="NZ_GL890865.1"/>
</dbReference>
<dbReference type="InterPro" id="IPR022573">
    <property type="entry name" value="DUF2887"/>
</dbReference>
<gene>
    <name evidence="2" type="ORF">LYNGBM3L_48740</name>
</gene>
<evidence type="ECO:0000256" key="1">
    <source>
        <dbReference type="SAM" id="Coils"/>
    </source>
</evidence>
<dbReference type="PANTHER" id="PTHR35586:SF2">
    <property type="entry name" value="SLL1542 PROTEIN"/>
    <property type="match status" value="1"/>
</dbReference>
<dbReference type="eggNOG" id="COG5464">
    <property type="taxonomic scope" value="Bacteria"/>
</dbReference>
<dbReference type="InterPro" id="IPR010106">
    <property type="entry name" value="RpnA"/>
</dbReference>
<evidence type="ECO:0008006" key="4">
    <source>
        <dbReference type="Google" id="ProtNLM"/>
    </source>
</evidence>
<keyword evidence="3" id="KW-1185">Reference proteome</keyword>
<dbReference type="EMBL" id="GL890865">
    <property type="protein sequence ID" value="EGJ33166.1"/>
    <property type="molecule type" value="Genomic_DNA"/>
</dbReference>
<dbReference type="AlphaFoldDB" id="F4XQF9"/>
<protein>
    <recommendedName>
        <fullName evidence="4">Rpn family recombination-promoting nuclease/putative transposase</fullName>
    </recommendedName>
</protein>